<dbReference type="RefSeq" id="WP_261960347.1">
    <property type="nucleotide sequence ID" value="NZ_BAAAXA010000001.1"/>
</dbReference>
<protein>
    <recommendedName>
        <fullName evidence="4">HlyD family secretion protein</fullName>
    </recommendedName>
</protein>
<dbReference type="Proteomes" id="UP001143480">
    <property type="component" value="Unassembled WGS sequence"/>
</dbReference>
<reference evidence="2" key="1">
    <citation type="journal article" date="2014" name="Int. J. Syst. Evol. Microbiol.">
        <title>Complete genome sequence of Corynebacterium casei LMG S-19264T (=DSM 44701T), isolated from a smear-ripened cheese.</title>
        <authorList>
            <consortium name="US DOE Joint Genome Institute (JGI-PGF)"/>
            <person name="Walter F."/>
            <person name="Albersmeier A."/>
            <person name="Kalinowski J."/>
            <person name="Ruckert C."/>
        </authorList>
    </citation>
    <scope>NUCLEOTIDE SEQUENCE</scope>
    <source>
        <strain evidence="2">VKM Ac-1321</strain>
    </source>
</reference>
<proteinExistence type="predicted"/>
<keyword evidence="1" id="KW-0472">Membrane</keyword>
<name>A0A9W6KNK2_9ACTN</name>
<evidence type="ECO:0000313" key="3">
    <source>
        <dbReference type="Proteomes" id="UP001143480"/>
    </source>
</evidence>
<dbReference type="AlphaFoldDB" id="A0A9W6KNK2"/>
<dbReference type="EMBL" id="BSFP01000049">
    <property type="protein sequence ID" value="GLL04733.1"/>
    <property type="molecule type" value="Genomic_DNA"/>
</dbReference>
<reference evidence="2" key="2">
    <citation type="submission" date="2023-01" db="EMBL/GenBank/DDBJ databases">
        <authorList>
            <person name="Sun Q."/>
            <person name="Evtushenko L."/>
        </authorList>
    </citation>
    <scope>NUCLEOTIDE SEQUENCE</scope>
    <source>
        <strain evidence="2">VKM Ac-1321</strain>
    </source>
</reference>
<keyword evidence="1" id="KW-1133">Transmembrane helix</keyword>
<organism evidence="2 3">
    <name type="scientific">Dactylosporangium matsuzakiense</name>
    <dbReference type="NCBI Taxonomy" id="53360"/>
    <lineage>
        <taxon>Bacteria</taxon>
        <taxon>Bacillati</taxon>
        <taxon>Actinomycetota</taxon>
        <taxon>Actinomycetes</taxon>
        <taxon>Micromonosporales</taxon>
        <taxon>Micromonosporaceae</taxon>
        <taxon>Dactylosporangium</taxon>
    </lineage>
</organism>
<gene>
    <name evidence="2" type="ORF">GCM10017581_064800</name>
</gene>
<comment type="caution">
    <text evidence="2">The sequence shown here is derived from an EMBL/GenBank/DDBJ whole genome shotgun (WGS) entry which is preliminary data.</text>
</comment>
<sequence length="268" mass="27783">MMFRRQALKQLEAPEELDDVVRLATVPGWLLTIALIMTIAATGTWAVYGTVARTVRAAGVLVHSNGVSGLDATASGQIVKVWTAATVRVAKGTPIYSAQKADGTVETVGAPWDAYVVSVAINEGQLVQPGTRVAEMERLDAPGDALQAVVFVPASSAPLLRIGNTVAVSAAAAPSTVFGTMIGVVNSVGAFPETPESLRAFLGSGPDVQALLAGGAVVRVVVPLQIDPASPSGLHWTKASPPFQLNSTSQIQAVFTIAEEHPITWLLG</sequence>
<dbReference type="Gene3D" id="2.40.50.100">
    <property type="match status" value="1"/>
</dbReference>
<evidence type="ECO:0008006" key="4">
    <source>
        <dbReference type="Google" id="ProtNLM"/>
    </source>
</evidence>
<evidence type="ECO:0000256" key="1">
    <source>
        <dbReference type="SAM" id="Phobius"/>
    </source>
</evidence>
<keyword evidence="1" id="KW-0812">Transmembrane</keyword>
<evidence type="ECO:0000313" key="2">
    <source>
        <dbReference type="EMBL" id="GLL04733.1"/>
    </source>
</evidence>
<keyword evidence="3" id="KW-1185">Reference proteome</keyword>
<feature type="transmembrane region" description="Helical" evidence="1">
    <location>
        <begin position="20"/>
        <end position="48"/>
    </location>
</feature>
<accession>A0A9W6KNK2</accession>